<dbReference type="AlphaFoldDB" id="W5USR4"/>
<dbReference type="NCBIfam" id="NF045754">
    <property type="entry name" value="MPN499"/>
    <property type="match status" value="1"/>
</dbReference>
<dbReference type="EMBL" id="CP007154">
    <property type="protein sequence ID" value="AHH45151.1"/>
    <property type="molecule type" value="Genomic_DNA"/>
</dbReference>
<organism evidence="1 2">
    <name type="scientific">Mesomycoplasma bovoculi M165/69</name>
    <dbReference type="NCBI Taxonomy" id="743966"/>
    <lineage>
        <taxon>Bacteria</taxon>
        <taxon>Bacillati</taxon>
        <taxon>Mycoplasmatota</taxon>
        <taxon>Mycoplasmoidales</taxon>
        <taxon>Metamycoplasmataceae</taxon>
        <taxon>Mesomycoplasma</taxon>
    </lineage>
</organism>
<protein>
    <submittedName>
        <fullName evidence="1">Uncharacterized protein</fullName>
    </submittedName>
</protein>
<gene>
    <name evidence="1" type="ORF">MYB_00695</name>
</gene>
<sequence length="161" mass="19104">MNKSNRITKVKVNHHNNGFWVVPTLQNLFFSLKISTISIKKFDKLIDIVNSLNLQNQEVVFNFNGDKQFKKFNLLTKLRGFDFQLNINEVQKLDNSAKILFEPVKNCKIYFDKKGLTLIYKGLIPFFSKNYYQNLLIQALNEDSKRQVCFYWRFFGFKKGQ</sequence>
<proteinExistence type="predicted"/>
<dbReference type="PATRIC" id="fig|743966.3.peg.137"/>
<dbReference type="OrthoDB" id="399976at2"/>
<reference evidence="1 2" key="1">
    <citation type="journal article" date="2014" name="Genome Announc.">
        <title>Complete Genome Sequence of Mycoplasma bovoculi Strain M165/69T (ATCC 29104).</title>
        <authorList>
            <person name="Calcutt M.J."/>
            <person name="Foecking M.F."/>
        </authorList>
    </citation>
    <scope>NUCLEOTIDE SEQUENCE [LARGE SCALE GENOMIC DNA]</scope>
    <source>
        <strain evidence="1">M165/69</strain>
    </source>
</reference>
<dbReference type="STRING" id="743966.MYB_00695"/>
<evidence type="ECO:0000313" key="1">
    <source>
        <dbReference type="EMBL" id="AHH45151.1"/>
    </source>
</evidence>
<dbReference type="InterPro" id="IPR054961">
    <property type="entry name" value="MPN499"/>
</dbReference>
<dbReference type="HOGENOM" id="CLU_1641823_0_0_14"/>
<dbReference type="Proteomes" id="UP000019229">
    <property type="component" value="Chromosome"/>
</dbReference>
<keyword evidence="2" id="KW-1185">Reference proteome</keyword>
<dbReference type="RefSeq" id="WP_022934949.1">
    <property type="nucleotide sequence ID" value="NZ_CP007154.1"/>
</dbReference>
<evidence type="ECO:0000313" key="2">
    <source>
        <dbReference type="Proteomes" id="UP000019229"/>
    </source>
</evidence>
<accession>W5USR4</accession>
<dbReference type="KEGG" id="mbc:MYB_00695"/>
<dbReference type="eggNOG" id="ENOG5032ES3">
    <property type="taxonomic scope" value="Bacteria"/>
</dbReference>
<name>W5USR4_9BACT</name>